<dbReference type="Gene3D" id="3.40.50.720">
    <property type="entry name" value="NAD(P)-binding Rossmann-like Domain"/>
    <property type="match status" value="1"/>
</dbReference>
<evidence type="ECO:0000256" key="3">
    <source>
        <dbReference type="ARBA" id="ARBA00022605"/>
    </source>
</evidence>
<dbReference type="Pfam" id="PF01488">
    <property type="entry name" value="Shikimate_DH"/>
    <property type="match status" value="1"/>
</dbReference>
<feature type="binding site" evidence="8">
    <location>
        <position position="231"/>
    </location>
    <ligand>
        <name>NADP(+)</name>
        <dbReference type="ChEBI" id="CHEBI:58349"/>
    </ligand>
</feature>
<comment type="function">
    <text evidence="8">Involved in the biosynthesis of the chorismate, which leads to the biosynthesis of aromatic amino acids. Catalyzes the reversible NADPH linked reduction of 3-dehydroshikimate (DHSA) to yield shikimate (SA).</text>
</comment>
<feature type="binding site" evidence="8">
    <location>
        <begin position="26"/>
        <end position="28"/>
    </location>
    <ligand>
        <name>shikimate</name>
        <dbReference type="ChEBI" id="CHEBI:36208"/>
    </ligand>
</feature>
<dbReference type="GO" id="GO:0004764">
    <property type="term" value="F:shikimate 3-dehydrogenase (NADP+) activity"/>
    <property type="evidence" value="ECO:0007669"/>
    <property type="project" value="UniProtKB-UniRule"/>
</dbReference>
<gene>
    <name evidence="8" type="primary">aroE</name>
    <name evidence="12" type="ORF">D1092_08705</name>
    <name evidence="13" type="ORF">MNL13_07955</name>
</gene>
<evidence type="ECO:0000256" key="2">
    <source>
        <dbReference type="ARBA" id="ARBA00012962"/>
    </source>
</evidence>
<feature type="binding site" evidence="8">
    <location>
        <position position="73"/>
    </location>
    <ligand>
        <name>shikimate</name>
        <dbReference type="ChEBI" id="CHEBI:36208"/>
    </ligand>
</feature>
<dbReference type="PANTHER" id="PTHR21089">
    <property type="entry name" value="SHIKIMATE DEHYDROGENASE"/>
    <property type="match status" value="1"/>
</dbReference>
<dbReference type="GO" id="GO:0005829">
    <property type="term" value="C:cytosol"/>
    <property type="evidence" value="ECO:0007669"/>
    <property type="project" value="TreeGrafter"/>
</dbReference>
<protein>
    <recommendedName>
        <fullName evidence="2 8">Shikimate dehydrogenase (NADP(+))</fullName>
        <shortName evidence="8">SDH</shortName>
        <ecNumber evidence="2 8">1.1.1.25</ecNumber>
    </recommendedName>
</protein>
<organism evidence="12 14">
    <name type="scientific">Bartonella krasnovii</name>
    <dbReference type="NCBI Taxonomy" id="2267275"/>
    <lineage>
        <taxon>Bacteria</taxon>
        <taxon>Pseudomonadati</taxon>
        <taxon>Pseudomonadota</taxon>
        <taxon>Alphaproteobacteria</taxon>
        <taxon>Hyphomicrobiales</taxon>
        <taxon>Bartonellaceae</taxon>
        <taxon>Bartonella</taxon>
    </lineage>
</organism>
<dbReference type="UniPathway" id="UPA00053">
    <property type="reaction ID" value="UER00087"/>
</dbReference>
<dbReference type="GO" id="GO:0009073">
    <property type="term" value="P:aromatic amino acid family biosynthetic process"/>
    <property type="evidence" value="ECO:0007669"/>
    <property type="project" value="UniProtKB-KW"/>
</dbReference>
<dbReference type="GeneID" id="71062195"/>
<dbReference type="OrthoDB" id="9792692at2"/>
<feature type="domain" description="SDH C-terminal" evidence="11">
    <location>
        <begin position="254"/>
        <end position="278"/>
    </location>
</feature>
<dbReference type="InterPro" id="IPR011342">
    <property type="entry name" value="Shikimate_DH"/>
</dbReference>
<keyword evidence="4 8" id="KW-0521">NADP</keyword>
<proteinExistence type="inferred from homology"/>
<dbReference type="InterPro" id="IPR046346">
    <property type="entry name" value="Aminoacid_DH-like_N_sf"/>
</dbReference>
<feature type="domain" description="Quinate/shikimate 5-dehydrogenase/glutamyl-tRNA reductase" evidence="9">
    <location>
        <begin position="127"/>
        <end position="202"/>
    </location>
</feature>
<evidence type="ECO:0000313" key="12">
    <source>
        <dbReference type="EMBL" id="QEE12997.1"/>
    </source>
</evidence>
<feature type="domain" description="Shikimate dehydrogenase substrate binding N-terminal" evidence="10">
    <location>
        <begin position="18"/>
        <end position="100"/>
    </location>
</feature>
<dbReference type="GO" id="GO:0019632">
    <property type="term" value="P:shikimate metabolic process"/>
    <property type="evidence" value="ECO:0007669"/>
    <property type="project" value="InterPro"/>
</dbReference>
<dbReference type="InterPro" id="IPR022893">
    <property type="entry name" value="Shikimate_DH_fam"/>
</dbReference>
<dbReference type="AlphaFoldDB" id="A0A5B9D3W1"/>
<comment type="catalytic activity">
    <reaction evidence="7 8">
        <text>shikimate + NADP(+) = 3-dehydroshikimate + NADPH + H(+)</text>
        <dbReference type="Rhea" id="RHEA:17737"/>
        <dbReference type="ChEBI" id="CHEBI:15378"/>
        <dbReference type="ChEBI" id="CHEBI:16630"/>
        <dbReference type="ChEBI" id="CHEBI:36208"/>
        <dbReference type="ChEBI" id="CHEBI:57783"/>
        <dbReference type="ChEBI" id="CHEBI:58349"/>
        <dbReference type="EC" id="1.1.1.25"/>
    </reaction>
</comment>
<reference evidence="14" key="1">
    <citation type="submission" date="2019-07" db="EMBL/GenBank/DDBJ databases">
        <title>Bartonella kosoyii sp. nov. and Bartonella krasnovii sp. nov., two novel members of the Bartonella elizabethae complex sensu lato, isolated from black rats and wild desert rodent-fleas.</title>
        <authorList>
            <person name="Gutierrez R."/>
            <person name="Shalit T."/>
            <person name="Markus B."/>
            <person name="Yuan C."/>
            <person name="Nachum-Biala Y."/>
            <person name="Elad D."/>
            <person name="Harrus S."/>
        </authorList>
    </citation>
    <scope>NUCLEOTIDE SEQUENCE [LARGE SCALE GENOMIC DNA]</scope>
    <source>
        <strain evidence="14">OE 1-1</strain>
    </source>
</reference>
<keyword evidence="5 8" id="KW-0560">Oxidoreductase</keyword>
<dbReference type="Pfam" id="PF18317">
    <property type="entry name" value="SDH_C"/>
    <property type="match status" value="1"/>
</dbReference>
<dbReference type="Gene3D" id="3.40.50.10860">
    <property type="entry name" value="Leucine Dehydrogenase, chain A, domain 1"/>
    <property type="match status" value="1"/>
</dbReference>
<dbReference type="KEGG" id="barn:D1092_08705"/>
<feature type="binding site" evidence="8">
    <location>
        <position position="233"/>
    </location>
    <ligand>
        <name>shikimate</name>
        <dbReference type="ChEBI" id="CHEBI:36208"/>
    </ligand>
</feature>
<feature type="binding site" evidence="8">
    <location>
        <position position="261"/>
    </location>
    <ligand>
        <name>shikimate</name>
        <dbReference type="ChEBI" id="CHEBI:36208"/>
    </ligand>
</feature>
<evidence type="ECO:0000256" key="5">
    <source>
        <dbReference type="ARBA" id="ARBA00023002"/>
    </source>
</evidence>
<keyword evidence="6 8" id="KW-0057">Aromatic amino acid biosynthesis</keyword>
<feature type="active site" description="Proton acceptor" evidence="8">
    <location>
        <position position="77"/>
    </location>
</feature>
<evidence type="ECO:0000313" key="14">
    <source>
        <dbReference type="Proteomes" id="UP000321311"/>
    </source>
</evidence>
<comment type="similarity">
    <text evidence="8">Belongs to the shikimate dehydrogenase family.</text>
</comment>
<comment type="subunit">
    <text evidence="8">Homodimer.</text>
</comment>
<feature type="binding site" evidence="8">
    <location>
        <position position="254"/>
    </location>
    <ligand>
        <name>NADP(+)</name>
        <dbReference type="ChEBI" id="CHEBI:58349"/>
    </ligand>
</feature>
<dbReference type="Proteomes" id="UP000321311">
    <property type="component" value="Chromosome"/>
</dbReference>
<feature type="binding site" evidence="8">
    <location>
        <position position="89"/>
    </location>
    <ligand>
        <name>NADP(+)</name>
        <dbReference type="ChEBI" id="CHEBI:58349"/>
    </ligand>
</feature>
<reference evidence="13 15" key="3">
    <citation type="submission" date="2022-02" db="EMBL/GenBank/DDBJ databases">
        <title>Genomic structural plasticity of rodent-associated Bartonella in nature.</title>
        <authorList>
            <person name="Sousa K.C.M."/>
            <person name="Gutierrez R."/>
            <person name="Yahalomi D."/>
            <person name="Shalit T."/>
            <person name="Markus B."/>
            <person name="Nachum-Biala Y."/>
            <person name="Hawlena H."/>
            <person name="Marcos-Hadad E."/>
            <person name="Hazkani-Covo E."/>
            <person name="Neves H.R."/>
            <person name="Covo S."/>
            <person name="Harrus S."/>
        </authorList>
    </citation>
    <scope>NUCLEOTIDE SEQUENCE [LARGE SCALE GENOMIC DNA]</scope>
    <source>
        <strain evidence="13 15">B35_1_2</strain>
    </source>
</reference>
<name>A0A5B9D3W1_9HYPH</name>
<evidence type="ECO:0000256" key="4">
    <source>
        <dbReference type="ARBA" id="ARBA00022857"/>
    </source>
</evidence>
<reference evidence="12" key="2">
    <citation type="journal article" date="2020" name="Int. J. Syst. Evol. Microbiol.">
        <title>Bartonella kosoyi sp. nov. and Bartonella krasnovii sp. nov., two novel species closely related to the zoonotic Bartonella elizabethae, isolated from black rats and wild desert rodent-fleas.</title>
        <authorList>
            <person name="Gutierrez R."/>
            <person name="Shalit T."/>
            <person name="Markus B."/>
            <person name="Yuan C."/>
            <person name="Nachum-Biala Y."/>
            <person name="Elad D."/>
            <person name="Harrus S."/>
        </authorList>
    </citation>
    <scope>NUCLEOTIDE SEQUENCE</scope>
    <source>
        <strain evidence="12">OE 1-1</strain>
    </source>
</reference>
<evidence type="ECO:0000259" key="11">
    <source>
        <dbReference type="Pfam" id="PF18317"/>
    </source>
</evidence>
<dbReference type="GO" id="GO:0008652">
    <property type="term" value="P:amino acid biosynthetic process"/>
    <property type="evidence" value="ECO:0007669"/>
    <property type="project" value="UniProtKB-KW"/>
</dbReference>
<dbReference type="EMBL" id="CP031844">
    <property type="protein sequence ID" value="QEE12997.1"/>
    <property type="molecule type" value="Genomic_DNA"/>
</dbReference>
<feature type="binding site" evidence="8">
    <location>
        <begin position="137"/>
        <end position="141"/>
    </location>
    <ligand>
        <name>NADP(+)</name>
        <dbReference type="ChEBI" id="CHEBI:58349"/>
    </ligand>
</feature>
<evidence type="ECO:0000259" key="10">
    <source>
        <dbReference type="Pfam" id="PF08501"/>
    </source>
</evidence>
<dbReference type="InterPro" id="IPR013708">
    <property type="entry name" value="Shikimate_DH-bd_N"/>
</dbReference>
<evidence type="ECO:0000313" key="13">
    <source>
        <dbReference type="EMBL" id="UNF29116.1"/>
    </source>
</evidence>
<dbReference type="PANTHER" id="PTHR21089:SF1">
    <property type="entry name" value="BIFUNCTIONAL 3-DEHYDROQUINATE DEHYDRATASE_SHIKIMATE DEHYDROGENASE, CHLOROPLASTIC"/>
    <property type="match status" value="1"/>
</dbReference>
<sequence>MANLTRKHKTTKVPCAFVVGTPINHSKSPKIHNFWLKQYNLQGEYIAQEVSSEEFKDFFTSIKKRGFCGGNITLPHKQEAFHLANYKDDVATMIGAVNTLWYEGNKLCATNSDSYGFSANLDDFAPDWVGETAIIFGAGGAARAILYALKKRGFERICLVNRTKRRAEDLAQHFGKPVEVHDWQNIDKILYQADLIVNTTSIGITTSSEEKESSFFCDFHKAKTTALVTDIVYTPLLTPFLQQAKAHGLRTVDGLGMLLHQAVFGFERWFGIRPQVTKALRAEILQDMGEKTE</sequence>
<evidence type="ECO:0000313" key="15">
    <source>
        <dbReference type="Proteomes" id="UP000829580"/>
    </source>
</evidence>
<dbReference type="InterPro" id="IPR041121">
    <property type="entry name" value="SDH_C"/>
</dbReference>
<feature type="binding site" evidence="8">
    <location>
        <position position="98"/>
    </location>
    <ligand>
        <name>shikimate</name>
        <dbReference type="ChEBI" id="CHEBI:36208"/>
    </ligand>
</feature>
<dbReference type="GO" id="GO:0050661">
    <property type="term" value="F:NADP binding"/>
    <property type="evidence" value="ECO:0007669"/>
    <property type="project" value="InterPro"/>
</dbReference>
<keyword evidence="15" id="KW-1185">Reference proteome</keyword>
<dbReference type="InterPro" id="IPR036291">
    <property type="entry name" value="NAD(P)-bd_dom_sf"/>
</dbReference>
<dbReference type="GO" id="GO:0009423">
    <property type="term" value="P:chorismate biosynthetic process"/>
    <property type="evidence" value="ECO:0007669"/>
    <property type="project" value="UniProtKB-UniRule"/>
</dbReference>
<dbReference type="SUPFAM" id="SSF53223">
    <property type="entry name" value="Aminoacid dehydrogenase-like, N-terminal domain"/>
    <property type="match status" value="1"/>
</dbReference>
<evidence type="ECO:0000256" key="6">
    <source>
        <dbReference type="ARBA" id="ARBA00023141"/>
    </source>
</evidence>
<evidence type="ECO:0000256" key="1">
    <source>
        <dbReference type="ARBA" id="ARBA00004871"/>
    </source>
</evidence>
<dbReference type="HAMAP" id="MF_00222">
    <property type="entry name" value="Shikimate_DH_AroE"/>
    <property type="match status" value="1"/>
</dbReference>
<feature type="binding site" evidence="8">
    <location>
        <position position="113"/>
    </location>
    <ligand>
        <name>shikimate</name>
        <dbReference type="ChEBI" id="CHEBI:36208"/>
    </ligand>
</feature>
<accession>A0A5B9D3W1</accession>
<keyword evidence="3 8" id="KW-0028">Amino-acid biosynthesis</keyword>
<comment type="pathway">
    <text evidence="1 8">Metabolic intermediate biosynthesis; chorismate biosynthesis; chorismate from D-erythrose 4-phosphate and phosphoenolpyruvate: step 4/7.</text>
</comment>
<evidence type="ECO:0000256" key="7">
    <source>
        <dbReference type="ARBA" id="ARBA00049442"/>
    </source>
</evidence>
<dbReference type="CDD" id="cd01065">
    <property type="entry name" value="NAD_bind_Shikimate_DH"/>
    <property type="match status" value="1"/>
</dbReference>
<dbReference type="EMBL" id="CP093033">
    <property type="protein sequence ID" value="UNF29116.1"/>
    <property type="molecule type" value="Genomic_DNA"/>
</dbReference>
<dbReference type="RefSeq" id="WP_120121530.1">
    <property type="nucleotide sequence ID" value="NZ_CP031844.2"/>
</dbReference>
<dbReference type="Proteomes" id="UP000829580">
    <property type="component" value="Chromosome"/>
</dbReference>
<feature type="binding site" evidence="8">
    <location>
        <begin position="161"/>
        <end position="166"/>
    </location>
    <ligand>
        <name>NADP(+)</name>
        <dbReference type="ChEBI" id="CHEBI:58349"/>
    </ligand>
</feature>
<dbReference type="Pfam" id="PF08501">
    <property type="entry name" value="Shikimate_dh_N"/>
    <property type="match status" value="1"/>
</dbReference>
<dbReference type="NCBIfam" id="TIGR00507">
    <property type="entry name" value="aroE"/>
    <property type="match status" value="1"/>
</dbReference>
<evidence type="ECO:0000256" key="8">
    <source>
        <dbReference type="HAMAP-Rule" id="MF_00222"/>
    </source>
</evidence>
<dbReference type="InterPro" id="IPR006151">
    <property type="entry name" value="Shikm_DH/Glu-tRNA_Rdtase"/>
</dbReference>
<dbReference type="EC" id="1.1.1.25" evidence="2 8"/>
<dbReference type="SUPFAM" id="SSF51735">
    <property type="entry name" value="NAD(P)-binding Rossmann-fold domains"/>
    <property type="match status" value="1"/>
</dbReference>
<evidence type="ECO:0000259" key="9">
    <source>
        <dbReference type="Pfam" id="PF01488"/>
    </source>
</evidence>
<dbReference type="NCBIfam" id="NF001312">
    <property type="entry name" value="PRK00258.1-4"/>
    <property type="match status" value="1"/>
</dbReference>